<keyword evidence="4 7" id="KW-0560">Oxidoreductase</keyword>
<dbReference type="EMBL" id="UIGB01000001">
    <property type="protein sequence ID" value="SUU83913.1"/>
    <property type="molecule type" value="Genomic_DNA"/>
</dbReference>
<feature type="domain" description="FAD-binding PCMH-type" evidence="6">
    <location>
        <begin position="226"/>
        <end position="399"/>
    </location>
</feature>
<dbReference type="InterPro" id="IPR016166">
    <property type="entry name" value="FAD-bd_PCMH"/>
</dbReference>
<evidence type="ECO:0000259" key="6">
    <source>
        <dbReference type="PROSITE" id="PS51387"/>
    </source>
</evidence>
<dbReference type="GO" id="GO:0051537">
    <property type="term" value="F:2 iron, 2 sulfur cluster binding"/>
    <property type="evidence" value="ECO:0007669"/>
    <property type="project" value="InterPro"/>
</dbReference>
<dbReference type="AlphaFoldDB" id="A0A380W629"/>
<dbReference type="Gene3D" id="3.10.20.30">
    <property type="match status" value="1"/>
</dbReference>
<dbReference type="GO" id="GO:0071949">
    <property type="term" value="F:FAD binding"/>
    <property type="evidence" value="ECO:0007669"/>
    <property type="project" value="InterPro"/>
</dbReference>
<dbReference type="Pfam" id="PF01799">
    <property type="entry name" value="Fer2_2"/>
    <property type="match status" value="1"/>
</dbReference>
<dbReference type="RefSeq" id="WP_002718692.1">
    <property type="nucleotide sequence ID" value="NZ_UFSI01000001.1"/>
</dbReference>
<sequence>MNKPMQKQESLQALDRIRFYFRGRIHEVANENPTATVLEWLRESAHCTGTKEGCAEGDCGACTVLACELFDPQNANESLRRNVVGGLIIRPVNACIKFLPTLDGCALFTVEDVETFGLESGSPRGLSHLHPVQEAMVNCHGSQCGFCTPGFIMSLTAAYERYAETKTVPSRAQLADDCAGNLCRCTGYRPILDAGQRMFELPPRRLNTKPVVDALQSIRAASTPISVAGAKKYWAPRTVAEFADVRLAHPEARLLAGATDIGLWVNKQMRDVGDLIYIGEVQELKAIEERDGFLIIGAAVRLEDAWRSIASRWPQLRDLWRRFASPPVRHAGTLVGNLANGSPIGDGPPVLIALGAQVQLRRGDDLREMDLQDFYLDYMKNDLRVGEFIASVRIPIPDREITMRAYKVSKRFDSDISAVCGAFSIELDERKKIKTACFVFGGMAAIAKRAAAAEAAAIGQLWTERTLRSIQNAVKSDFKPLTDLRATDNYRWSIVLGLFERFWLETRSGSGLAPLPVEQTTVFAVLDQR</sequence>
<dbReference type="Gene3D" id="1.10.150.120">
    <property type="entry name" value="[2Fe-2S]-binding domain"/>
    <property type="match status" value="1"/>
</dbReference>
<keyword evidence="2" id="KW-0479">Metal-binding</keyword>
<keyword evidence="1" id="KW-0285">Flavoprotein</keyword>
<dbReference type="GO" id="GO:0005506">
    <property type="term" value="F:iron ion binding"/>
    <property type="evidence" value="ECO:0007669"/>
    <property type="project" value="InterPro"/>
</dbReference>
<dbReference type="InterPro" id="IPR016208">
    <property type="entry name" value="Ald_Oxase/xanthine_DH-like"/>
</dbReference>
<evidence type="ECO:0000256" key="2">
    <source>
        <dbReference type="ARBA" id="ARBA00022723"/>
    </source>
</evidence>
<evidence type="ECO:0000313" key="7">
    <source>
        <dbReference type="EMBL" id="SUU83913.1"/>
    </source>
</evidence>
<organism evidence="7 8">
    <name type="scientific">Afipia felis</name>
    <name type="common">Cat scratch disease bacillus</name>
    <dbReference type="NCBI Taxonomy" id="1035"/>
    <lineage>
        <taxon>Bacteria</taxon>
        <taxon>Pseudomonadati</taxon>
        <taxon>Pseudomonadota</taxon>
        <taxon>Alphaproteobacteria</taxon>
        <taxon>Hyphomicrobiales</taxon>
        <taxon>Nitrobacteraceae</taxon>
        <taxon>Afipia</taxon>
    </lineage>
</organism>
<dbReference type="GO" id="GO:0043885">
    <property type="term" value="F:anaerobic carbon-monoxide dehydrogenase activity"/>
    <property type="evidence" value="ECO:0007669"/>
    <property type="project" value="UniProtKB-EC"/>
</dbReference>
<evidence type="ECO:0000313" key="8">
    <source>
        <dbReference type="Proteomes" id="UP000254343"/>
    </source>
</evidence>
<dbReference type="PANTHER" id="PTHR45444:SF3">
    <property type="entry name" value="XANTHINE DEHYDROGENASE"/>
    <property type="match status" value="1"/>
</dbReference>
<evidence type="ECO:0000256" key="5">
    <source>
        <dbReference type="ARBA" id="ARBA00023004"/>
    </source>
</evidence>
<dbReference type="InterPro" id="IPR012175">
    <property type="entry name" value="Xanth_DH_ssu_bac"/>
</dbReference>
<dbReference type="InterPro" id="IPR001041">
    <property type="entry name" value="2Fe-2S_ferredoxin-type"/>
</dbReference>
<dbReference type="CDD" id="cd00207">
    <property type="entry name" value="fer2"/>
    <property type="match status" value="1"/>
</dbReference>
<dbReference type="Gene3D" id="3.30.390.50">
    <property type="entry name" value="CO dehydrogenase flavoprotein, C-terminal domain"/>
    <property type="match status" value="1"/>
</dbReference>
<dbReference type="InterPro" id="IPR036683">
    <property type="entry name" value="CO_DH_flav_C_dom_sf"/>
</dbReference>
<dbReference type="InterPro" id="IPR036318">
    <property type="entry name" value="FAD-bd_PCMH-like_sf"/>
</dbReference>
<keyword evidence="5" id="KW-0408">Iron</keyword>
<dbReference type="InterPro" id="IPR014307">
    <property type="entry name" value="Xanthine_DH_ssu"/>
</dbReference>
<dbReference type="SMART" id="SM01092">
    <property type="entry name" value="CO_deh_flav_C"/>
    <property type="match status" value="1"/>
</dbReference>
<dbReference type="InterPro" id="IPR005107">
    <property type="entry name" value="CO_DH_flav_C"/>
</dbReference>
<dbReference type="InterPro" id="IPR016167">
    <property type="entry name" value="FAD-bd_PCMH_sub1"/>
</dbReference>
<protein>
    <submittedName>
        <fullName evidence="7">Carbon monoxide dehydrogenase small chain</fullName>
        <ecNumber evidence="7">1.2.7.4</ecNumber>
    </submittedName>
</protein>
<dbReference type="PROSITE" id="PS00197">
    <property type="entry name" value="2FE2S_FER_1"/>
    <property type="match status" value="1"/>
</dbReference>
<dbReference type="InterPro" id="IPR036884">
    <property type="entry name" value="2Fe-2S-bd_dom_sf"/>
</dbReference>
<dbReference type="Gene3D" id="3.30.465.10">
    <property type="match status" value="1"/>
</dbReference>
<gene>
    <name evidence="7" type="primary">cutS_2</name>
    <name evidence="7" type="ORF">NCTC12722_01092</name>
</gene>
<dbReference type="InterPro" id="IPR016169">
    <property type="entry name" value="FAD-bd_PCMH_sub2"/>
</dbReference>
<dbReference type="SUPFAM" id="SSF47741">
    <property type="entry name" value="CO dehydrogenase ISP C-domain like"/>
    <property type="match status" value="1"/>
</dbReference>
<dbReference type="InterPro" id="IPR012675">
    <property type="entry name" value="Beta-grasp_dom_sf"/>
</dbReference>
<dbReference type="PROSITE" id="PS51387">
    <property type="entry name" value="FAD_PCMH"/>
    <property type="match status" value="1"/>
</dbReference>
<dbReference type="InterPro" id="IPR002888">
    <property type="entry name" value="2Fe-2S-bd"/>
</dbReference>
<evidence type="ECO:0000256" key="4">
    <source>
        <dbReference type="ARBA" id="ARBA00023002"/>
    </source>
</evidence>
<keyword evidence="3" id="KW-0274">FAD</keyword>
<dbReference type="Proteomes" id="UP000254343">
    <property type="component" value="Unassembled WGS sequence"/>
</dbReference>
<reference evidence="7 8" key="1">
    <citation type="submission" date="2018-06" db="EMBL/GenBank/DDBJ databases">
        <authorList>
            <consortium name="Pathogen Informatics"/>
            <person name="Doyle S."/>
        </authorList>
    </citation>
    <scope>NUCLEOTIDE SEQUENCE [LARGE SCALE GENOMIC DNA]</scope>
    <source>
        <strain evidence="7 8">NCTC12722</strain>
    </source>
</reference>
<dbReference type="Pfam" id="PF03450">
    <property type="entry name" value="CO_deh_flav_C"/>
    <property type="match status" value="1"/>
</dbReference>
<dbReference type="SUPFAM" id="SSF54292">
    <property type="entry name" value="2Fe-2S ferredoxin-like"/>
    <property type="match status" value="1"/>
</dbReference>
<dbReference type="NCBIfam" id="TIGR02963">
    <property type="entry name" value="xanthine_xdhA"/>
    <property type="match status" value="1"/>
</dbReference>
<proteinExistence type="predicted"/>
<dbReference type="GO" id="GO:0004854">
    <property type="term" value="F:xanthine dehydrogenase activity"/>
    <property type="evidence" value="ECO:0007669"/>
    <property type="project" value="InterPro"/>
</dbReference>
<dbReference type="PIRSF" id="PIRSF036557">
    <property type="entry name" value="XdhA_RC"/>
    <property type="match status" value="1"/>
</dbReference>
<dbReference type="PANTHER" id="PTHR45444">
    <property type="entry name" value="XANTHINE DEHYDROGENASE"/>
    <property type="match status" value="1"/>
</dbReference>
<name>A0A380W629_AFIFE</name>
<accession>A0A380W629</accession>
<dbReference type="Gene3D" id="3.30.43.10">
    <property type="entry name" value="Uridine Diphospho-n-acetylenolpyruvylglucosamine Reductase, domain 2"/>
    <property type="match status" value="1"/>
</dbReference>
<dbReference type="Pfam" id="PF00941">
    <property type="entry name" value="FAD_binding_5"/>
    <property type="match status" value="1"/>
</dbReference>
<evidence type="ECO:0000256" key="1">
    <source>
        <dbReference type="ARBA" id="ARBA00022630"/>
    </source>
</evidence>
<dbReference type="EC" id="1.2.7.4" evidence="7"/>
<dbReference type="InterPro" id="IPR006058">
    <property type="entry name" value="2Fe2S_fd_BS"/>
</dbReference>
<evidence type="ECO:0000256" key="3">
    <source>
        <dbReference type="ARBA" id="ARBA00022827"/>
    </source>
</evidence>
<dbReference type="InterPro" id="IPR002346">
    <property type="entry name" value="Mopterin_DH_FAD-bd"/>
</dbReference>
<dbReference type="SUPFAM" id="SSF55447">
    <property type="entry name" value="CO dehydrogenase flavoprotein C-terminal domain-like"/>
    <property type="match status" value="1"/>
</dbReference>
<dbReference type="SUPFAM" id="SSF56176">
    <property type="entry name" value="FAD-binding/transporter-associated domain-like"/>
    <property type="match status" value="1"/>
</dbReference>
<dbReference type="InterPro" id="IPR036010">
    <property type="entry name" value="2Fe-2S_ferredoxin-like_sf"/>
</dbReference>